<evidence type="ECO:0000256" key="1">
    <source>
        <dbReference type="SAM" id="Phobius"/>
    </source>
</evidence>
<keyword evidence="1" id="KW-0472">Membrane</keyword>
<dbReference type="Proteomes" id="UP000001052">
    <property type="component" value="Chromosome"/>
</dbReference>
<feature type="transmembrane region" description="Helical" evidence="1">
    <location>
        <begin position="106"/>
        <end position="127"/>
    </location>
</feature>
<gene>
    <name evidence="2" type="ordered locus">Dret_1476</name>
</gene>
<dbReference type="EMBL" id="CP001734">
    <property type="protein sequence ID" value="ACV68763.1"/>
    <property type="molecule type" value="Genomic_DNA"/>
</dbReference>
<keyword evidence="1" id="KW-1133">Transmembrane helix</keyword>
<feature type="transmembrane region" description="Helical" evidence="1">
    <location>
        <begin position="139"/>
        <end position="164"/>
    </location>
</feature>
<reference evidence="3" key="1">
    <citation type="submission" date="2009-09" db="EMBL/GenBank/DDBJ databases">
        <title>The complete chromosome of Desulfohalobium retbaense DSM 5692.</title>
        <authorList>
            <consortium name="US DOE Joint Genome Institute (JGI-PGF)"/>
            <person name="Lucas S."/>
            <person name="Copeland A."/>
            <person name="Lapidus A."/>
            <person name="Glavina del Rio T."/>
            <person name="Dalin E."/>
            <person name="Tice H."/>
            <person name="Bruce D."/>
            <person name="Goodwin L."/>
            <person name="Pitluck S."/>
            <person name="Kyrpides N."/>
            <person name="Mavromatis K."/>
            <person name="Ivanova N."/>
            <person name="Mikhailova N."/>
            <person name="Munk A.C."/>
            <person name="Brettin T."/>
            <person name="Detter J.C."/>
            <person name="Han C."/>
            <person name="Tapia R."/>
            <person name="Larimer F."/>
            <person name="Land M."/>
            <person name="Hauser L."/>
            <person name="Markowitz V."/>
            <person name="Cheng J.-F."/>
            <person name="Hugenholtz P."/>
            <person name="Woyke T."/>
            <person name="Wu D."/>
            <person name="Spring S."/>
            <person name="Klenk H.-P."/>
            <person name="Eisen J.A."/>
        </authorList>
    </citation>
    <scope>NUCLEOTIDE SEQUENCE [LARGE SCALE GENOMIC DNA]</scope>
    <source>
        <strain evidence="3">DSM 5692</strain>
    </source>
</reference>
<protein>
    <submittedName>
        <fullName evidence="2">Uncharacterized protein</fullName>
    </submittedName>
</protein>
<keyword evidence="3" id="KW-1185">Reference proteome</keyword>
<accession>C8X2W6</accession>
<keyword evidence="1" id="KW-0812">Transmembrane</keyword>
<name>C8X2W6_DESRD</name>
<dbReference type="HOGENOM" id="CLU_1486792_0_0_7"/>
<dbReference type="AlphaFoldDB" id="C8X2W6"/>
<feature type="transmembrane region" description="Helical" evidence="1">
    <location>
        <begin position="65"/>
        <end position="86"/>
    </location>
</feature>
<sequence length="181" mass="19426">MIRRTHSVDSLQNALFLGFCAVLIVAAKLFFRWHLNISGHSMFFIAFFLLLAKAVVPKRWAASTVGLWAGLMVVVLGLGKGGPLQLTKYLFPALAVDFGGTLVPRWAGSVWGCALLGLAAGAGKFLANVFIDWLVGMDMGVLLLHATIKAVGGLFFAVLGSLLVPPVLKRLRAHGLLPVFK</sequence>
<proteinExistence type="predicted"/>
<dbReference type="eggNOG" id="ENOG503355Y">
    <property type="taxonomic scope" value="Bacteria"/>
</dbReference>
<evidence type="ECO:0000313" key="3">
    <source>
        <dbReference type="Proteomes" id="UP000001052"/>
    </source>
</evidence>
<dbReference type="KEGG" id="drt:Dret_1476"/>
<dbReference type="OrthoDB" id="5387579at2"/>
<dbReference type="STRING" id="485915.Dret_1476"/>
<reference evidence="2 3" key="2">
    <citation type="journal article" date="2010" name="Stand. Genomic Sci.">
        <title>Complete genome sequence of Desulfohalobium retbaense type strain (HR(100)).</title>
        <authorList>
            <person name="Spring S."/>
            <person name="Nolan M."/>
            <person name="Lapidus A."/>
            <person name="Glavina Del Rio T."/>
            <person name="Copeland A."/>
            <person name="Tice H."/>
            <person name="Cheng J.F."/>
            <person name="Lucas S."/>
            <person name="Land M."/>
            <person name="Chen F."/>
            <person name="Bruce D."/>
            <person name="Goodwin L."/>
            <person name="Pitluck S."/>
            <person name="Ivanova N."/>
            <person name="Mavromatis K."/>
            <person name="Mikhailova N."/>
            <person name="Pati A."/>
            <person name="Chen A."/>
            <person name="Palaniappan K."/>
            <person name="Hauser L."/>
            <person name="Chang Y.J."/>
            <person name="Jeffries C.D."/>
            <person name="Munk C."/>
            <person name="Kiss H."/>
            <person name="Chain P."/>
            <person name="Han C."/>
            <person name="Brettin T."/>
            <person name="Detter J.C."/>
            <person name="Schuler E."/>
            <person name="Goker M."/>
            <person name="Rohde M."/>
            <person name="Bristow J."/>
            <person name="Eisen J.A."/>
            <person name="Markowitz V."/>
            <person name="Hugenholtz P."/>
            <person name="Kyrpides N.C."/>
            <person name="Klenk H.P."/>
        </authorList>
    </citation>
    <scope>NUCLEOTIDE SEQUENCE [LARGE SCALE GENOMIC DNA]</scope>
    <source>
        <strain evidence="2 3">DSM 5692</strain>
    </source>
</reference>
<dbReference type="RefSeq" id="WP_015751910.1">
    <property type="nucleotide sequence ID" value="NC_013223.1"/>
</dbReference>
<feature type="transmembrane region" description="Helical" evidence="1">
    <location>
        <begin position="37"/>
        <end position="56"/>
    </location>
</feature>
<evidence type="ECO:0000313" key="2">
    <source>
        <dbReference type="EMBL" id="ACV68763.1"/>
    </source>
</evidence>
<feature type="transmembrane region" description="Helical" evidence="1">
    <location>
        <begin position="12"/>
        <end position="31"/>
    </location>
</feature>
<organism evidence="2 3">
    <name type="scientific">Desulfohalobium retbaense (strain ATCC 49708 / DSM 5692 / JCM 16813 / HR100)</name>
    <dbReference type="NCBI Taxonomy" id="485915"/>
    <lineage>
        <taxon>Bacteria</taxon>
        <taxon>Pseudomonadati</taxon>
        <taxon>Thermodesulfobacteriota</taxon>
        <taxon>Desulfovibrionia</taxon>
        <taxon>Desulfovibrionales</taxon>
        <taxon>Desulfohalobiaceae</taxon>
        <taxon>Desulfohalobium</taxon>
    </lineage>
</organism>